<dbReference type="SMART" id="SM00320">
    <property type="entry name" value="WD40"/>
    <property type="match status" value="4"/>
</dbReference>
<dbReference type="SUPFAM" id="SSF50998">
    <property type="entry name" value="Quinoprotein alcohol dehydrogenase-like"/>
    <property type="match status" value="1"/>
</dbReference>
<feature type="repeat" description="WD" evidence="2">
    <location>
        <begin position="265"/>
        <end position="295"/>
    </location>
</feature>
<gene>
    <name evidence="3" type="ORF">B0H17DRAFT_1107609</name>
</gene>
<dbReference type="PROSITE" id="PS50082">
    <property type="entry name" value="WD_REPEATS_2"/>
    <property type="match status" value="3"/>
</dbReference>
<evidence type="ECO:0000256" key="2">
    <source>
        <dbReference type="PROSITE-ProRule" id="PRU00221"/>
    </source>
</evidence>
<protein>
    <submittedName>
        <fullName evidence="3">Quinon protein alcohol dehydrogenase-like superfamily</fullName>
    </submittedName>
</protein>
<dbReference type="InterPro" id="IPR015943">
    <property type="entry name" value="WD40/YVTN_repeat-like_dom_sf"/>
</dbReference>
<dbReference type="AlphaFoldDB" id="A0AAD7FNJ1"/>
<dbReference type="PROSITE" id="PS50294">
    <property type="entry name" value="WD_REPEATS_REGION"/>
    <property type="match status" value="1"/>
</dbReference>
<dbReference type="GO" id="GO:0000209">
    <property type="term" value="P:protein polyubiquitination"/>
    <property type="evidence" value="ECO:0007669"/>
    <property type="project" value="TreeGrafter"/>
</dbReference>
<evidence type="ECO:0000256" key="1">
    <source>
        <dbReference type="ARBA" id="ARBA00022786"/>
    </source>
</evidence>
<keyword evidence="1" id="KW-0833">Ubl conjugation pathway</keyword>
<sequence>MVTSQEFFQQWEHSLSDGFQQDGVPATSGSWVFEVTRIPVGSGETRVAALSHDNTLVAVVMGNEIRIYDVATSKLLHTLRGHTGNVGPLEFHPDGRKFASCSFPTRGQIQSSLTRVWDLDAPTGAAATAAASASLLQHWSPEDLQSANLEQQISDSIIAAQTAIDVRTGRAFAGHLSHNRAFSHDGRSLLYLPEHTTLAVLDVANLTERVRLSGHTDSIMWAETSPDDTLVASVSWDKTVRIWSIESGETLQVLEGATNQGWTGAFSPDGQLIAAGEGNKAVRIWRIDTGELLHTLGGFLGWVRHLSFSPDSRCLAAGSSGGTLRVFDTQSGKCDQKWQIDVQKQPLAQAFMEIRHVQYTPRGDLFFSSTEGRSFGYRASRNLKWDMLEPDTHGLNCGTVRTSVDGSRFIAAIGSAVAIWKIED</sequence>
<dbReference type="PANTHER" id="PTHR15622:SF2">
    <property type="entry name" value="U4_U6 SMALL NUCLEAR RIBONUCLEOPROTEIN PRP4"/>
    <property type="match status" value="1"/>
</dbReference>
<name>A0AAD7FNJ1_MYCRO</name>
<dbReference type="EMBL" id="JARKIE010000474">
    <property type="protein sequence ID" value="KAJ7634326.1"/>
    <property type="molecule type" value="Genomic_DNA"/>
</dbReference>
<evidence type="ECO:0000313" key="3">
    <source>
        <dbReference type="EMBL" id="KAJ7634326.1"/>
    </source>
</evidence>
<dbReference type="Proteomes" id="UP001221757">
    <property type="component" value="Unassembled WGS sequence"/>
</dbReference>
<organism evidence="3 4">
    <name type="scientific">Mycena rosella</name>
    <name type="common">Pink bonnet</name>
    <name type="synonym">Agaricus rosellus</name>
    <dbReference type="NCBI Taxonomy" id="1033263"/>
    <lineage>
        <taxon>Eukaryota</taxon>
        <taxon>Fungi</taxon>
        <taxon>Dikarya</taxon>
        <taxon>Basidiomycota</taxon>
        <taxon>Agaricomycotina</taxon>
        <taxon>Agaricomycetes</taxon>
        <taxon>Agaricomycetidae</taxon>
        <taxon>Agaricales</taxon>
        <taxon>Marasmiineae</taxon>
        <taxon>Mycenaceae</taxon>
        <taxon>Mycena</taxon>
    </lineage>
</organism>
<proteinExistence type="predicted"/>
<comment type="caution">
    <text evidence="3">The sequence shown here is derived from an EMBL/GenBank/DDBJ whole genome shotgun (WGS) entry which is preliminary data.</text>
</comment>
<dbReference type="CDD" id="cd00200">
    <property type="entry name" value="WD40"/>
    <property type="match status" value="1"/>
</dbReference>
<keyword evidence="4" id="KW-1185">Reference proteome</keyword>
<dbReference type="PANTHER" id="PTHR15622">
    <property type="entry name" value="WD40 REPEAT PROTEIN"/>
    <property type="match status" value="1"/>
</dbReference>
<dbReference type="InterPro" id="IPR001680">
    <property type="entry name" value="WD40_rpt"/>
</dbReference>
<dbReference type="Pfam" id="PF00400">
    <property type="entry name" value="WD40"/>
    <property type="match status" value="4"/>
</dbReference>
<feature type="repeat" description="WD" evidence="2">
    <location>
        <begin position="212"/>
        <end position="253"/>
    </location>
</feature>
<dbReference type="InterPro" id="IPR051983">
    <property type="entry name" value="WSB_SOCS-box_domain"/>
</dbReference>
<evidence type="ECO:0000313" key="4">
    <source>
        <dbReference type="Proteomes" id="UP001221757"/>
    </source>
</evidence>
<feature type="repeat" description="WD" evidence="2">
    <location>
        <begin position="296"/>
        <end position="337"/>
    </location>
</feature>
<dbReference type="InterPro" id="IPR011047">
    <property type="entry name" value="Quinoprotein_ADH-like_sf"/>
</dbReference>
<dbReference type="Gene3D" id="2.130.10.10">
    <property type="entry name" value="YVTN repeat-like/Quinoprotein amine dehydrogenase"/>
    <property type="match status" value="2"/>
</dbReference>
<accession>A0AAD7FNJ1</accession>
<keyword evidence="2" id="KW-0853">WD repeat</keyword>
<reference evidence="3" key="1">
    <citation type="submission" date="2023-03" db="EMBL/GenBank/DDBJ databases">
        <title>Massive genome expansion in bonnet fungi (Mycena s.s.) driven by repeated elements and novel gene families across ecological guilds.</title>
        <authorList>
            <consortium name="Lawrence Berkeley National Laboratory"/>
            <person name="Harder C.B."/>
            <person name="Miyauchi S."/>
            <person name="Viragh M."/>
            <person name="Kuo A."/>
            <person name="Thoen E."/>
            <person name="Andreopoulos B."/>
            <person name="Lu D."/>
            <person name="Skrede I."/>
            <person name="Drula E."/>
            <person name="Henrissat B."/>
            <person name="Morin E."/>
            <person name="Kohler A."/>
            <person name="Barry K."/>
            <person name="LaButti K."/>
            <person name="Morin E."/>
            <person name="Salamov A."/>
            <person name="Lipzen A."/>
            <person name="Mereny Z."/>
            <person name="Hegedus B."/>
            <person name="Baldrian P."/>
            <person name="Stursova M."/>
            <person name="Weitz H."/>
            <person name="Taylor A."/>
            <person name="Grigoriev I.V."/>
            <person name="Nagy L.G."/>
            <person name="Martin F."/>
            <person name="Kauserud H."/>
        </authorList>
    </citation>
    <scope>NUCLEOTIDE SEQUENCE</scope>
    <source>
        <strain evidence="3">CBHHK067</strain>
    </source>
</reference>